<proteinExistence type="predicted"/>
<evidence type="ECO:0000313" key="3">
    <source>
        <dbReference type="Proteomes" id="UP000280346"/>
    </source>
</evidence>
<reference evidence="2 3" key="1">
    <citation type="submission" date="2018-12" db="EMBL/GenBank/DDBJ databases">
        <authorList>
            <person name="Yang Y."/>
        </authorList>
    </citation>
    <scope>NUCLEOTIDE SEQUENCE [LARGE SCALE GENOMIC DNA]</scope>
    <source>
        <strain evidence="2 3">GSF71</strain>
    </source>
</reference>
<feature type="region of interest" description="Disordered" evidence="1">
    <location>
        <begin position="349"/>
        <end position="424"/>
    </location>
</feature>
<dbReference type="Proteomes" id="UP000280346">
    <property type="component" value="Unassembled WGS sequence"/>
</dbReference>
<feature type="compositionally biased region" description="Low complexity" evidence="1">
    <location>
        <begin position="349"/>
        <end position="363"/>
    </location>
</feature>
<keyword evidence="3" id="KW-1185">Reference proteome</keyword>
<feature type="compositionally biased region" description="Basic and acidic residues" evidence="1">
    <location>
        <begin position="412"/>
        <end position="424"/>
    </location>
</feature>
<name>A0A433J5T6_9PROT</name>
<accession>A0A433J5T6</accession>
<gene>
    <name evidence="2" type="ORF">EJ913_18445</name>
</gene>
<sequence>MRIVTRAEFSSHWRHGLIAAAREMAEAGDALTDCGDAFLRATGLPGRPLDRKTRAVLGELARVLPQAAGRDWRFVLRPDAARLADRLREGLSRFEARRALHDALSPALPESVTQGLRRGLDLLAKHRELAGQLSVAYGAGVATLDVEGLKAEWTKAQQSIWSLRGMRLKAVVKALMAASDGSREPDVAADLERLAALRAVTRDIEALAPAVGDAGPVWSGLDTDVQAVQSLLTFQAMLPAALSAAPWSDSGLGPVAEGRCGGAAAGDLQRLHDLRTLEREVDGLDDLRTITGGLGWEIVRIWSTDWWHDHDGALDKVDARLSALLEASRARRAEEVRRLEEAALAAAVAADDTTTVDAAEDVAPPSDDVGQDDQNPKGTGHRPADDLFLGADLMQPSMAYAHNASPAPPPDADSRFREADPNRW</sequence>
<dbReference type="AlphaFoldDB" id="A0A433J5T6"/>
<evidence type="ECO:0000313" key="2">
    <source>
        <dbReference type="EMBL" id="RUQ68097.1"/>
    </source>
</evidence>
<organism evidence="2 3">
    <name type="scientific">Azospirillum doebereinerae</name>
    <dbReference type="NCBI Taxonomy" id="92933"/>
    <lineage>
        <taxon>Bacteria</taxon>
        <taxon>Pseudomonadati</taxon>
        <taxon>Pseudomonadota</taxon>
        <taxon>Alphaproteobacteria</taxon>
        <taxon>Rhodospirillales</taxon>
        <taxon>Azospirillaceae</taxon>
        <taxon>Azospirillum</taxon>
    </lineage>
</organism>
<dbReference type="RefSeq" id="WP_127000540.1">
    <property type="nucleotide sequence ID" value="NZ_JBNPXW010000013.1"/>
</dbReference>
<dbReference type="OrthoDB" id="9757917at2"/>
<evidence type="ECO:0000256" key="1">
    <source>
        <dbReference type="SAM" id="MobiDB-lite"/>
    </source>
</evidence>
<comment type="caution">
    <text evidence="2">The sequence shown here is derived from an EMBL/GenBank/DDBJ whole genome shotgun (WGS) entry which is preliminary data.</text>
</comment>
<protein>
    <submittedName>
        <fullName evidence="2">Uncharacterized protein</fullName>
    </submittedName>
</protein>
<dbReference type="EMBL" id="RZIJ01000015">
    <property type="protein sequence ID" value="RUQ68097.1"/>
    <property type="molecule type" value="Genomic_DNA"/>
</dbReference>